<sequence>MDDSFGPRLLGHFDFTLLFEHTMLHITPASIVVFATPFYLYTLFTSTAIVRAGILLWIKAAFALALIGIQIANAVLWSESPLESRLAEAAAIMTSISAGCMAIMAVVGHIFFLRAPSFLSLALTVTMIFDIGTTWTYFHRNGLESIARLHVPLPVIKLILIGLEEVSKRSLVRSEALRASLGQEALAGFWNRSLLLWVNPLLAFGFREELTMNILPGLGPHLEAEFLYQHFKPRWQKTNNVSKFALVKACVYTVPWPFLYIILPRLLSIGFNFAQPFLLQDVVSAVAADTEPPTDVMRGLILATTAIYVGKAISTSWYTHLRNQIMMSVRAILISAIYNKSLNLPADELSNAAAITLMSADVTGVGQLISLSYESWARVLEMGLGIGILAVFVGAAALFALIPTILTSVASTFVARRMMTTRKTWNGHMQNRIAATSNILAQVKDIKMLGLNSILTGRLQTQFEQEVEISMANRQQMAATFGIADIAQSMTPVLVVAGYIFWTRASEPISASRFFSTLAVVTLVSAPLSSFVQTLGSWSSGFACLNRIQKYLNLPEMEDTRRFAVQVGMGDADAPLPGAVSLASSNLRNRQKVSANVVQFAVQLSRVSVCTDLSGSILNDVSVNVSFGGTTMVCGPVGCGKSTLLRAILGEAPLRCGTVTLASLSIAYCAQVPWIQNTSILNNILGGRPYNAVLYRQVVHICALDVDIARLPNGDKTLCGSDGCNLSGGQKQRISLARTLFTQAELLVLDDVFSSLDRDTSSTIRIRLFSESDYLANNMTTIIMTTRPHLVDADTIYKMDNCGRIELKTLEQIDAQAARESATQPTSAGSTDTSQAGSSGAVTSPTTDAEPPQVKPIASSSIRDNLSSKQYADFSLYKYYLKSAGLQALLLWLLVIIIASISERMPQIYARFWLDRNPNNRLYFIGYACLGLLAPCLAASAALATFEFLTDQDAGTLLNRFSQDISMATQELPMALLPTVWGFVSLVVDVTIISSGASYATPIIPFFLLVLFFIQHFYLHTSRQLRILELDSTKTLTKHSTESATGIEHIRALQLEEDFTVEFYRMLNEAQKPIYVLYAIQQWLVSVMDFATATAAVSVVSLALNFKKSTSATAMGLALLGLISFSDFTSQTIRFFVNMENTFGAVSRIRDFAKHTPIELDEDCEDVPGQWPVSGKLDLRSVSAVYNVGVRAHTEKPHIALENVTMSIEPGQTVGLVGRTGSGKTSVLLALLHLLEYTGSIYIDGRELRTVPRELLRNRITTITQSGVQLRASVRFNMDPLEFGSRPGNYPNDDTLAGILRRVGLWDHILRHGGLDAEMRAMKFSVGQAQLFQLARAILHRQITRSKLVLIDEGTASLDAETETRMLNLMREAFAGCTKMVISHRDTVLTDADVEQRLGLPLSFPWELASSSTIVMSTIASGSDQSEQQPLLQHEHSADRGHVDQLASSRRRLIISSLLIMFSSNITAILVDTAGNQLVEGAACKQLHPEVTDWYHDPICKSLDVQDRLALVTGWEYSWSLVPGLLLAIPYGIFIDRYGPRAMAVLVALGGVITQVIYLTITQYPNIFDLRWIWGCAIIGSVVGGANIGWQALTLTVCNMISTKNNRAEVLFYMTSISTMNMLLGGFVVYWAMNIGPVFTQSLGCIGFAVETLFAFTLPRGLATGEPVKQTDSEASAWEAIRHGFSGIKDGVGGFGRLFSRNRQLGLLLFSLIISTIGLRQSGIRQQYVTHRYGWSWGKAGLMVSITSTTTLIVMVLLVPLASRRLLRTHSAMGKDIIIARAGILSLALGSVFVGLAKTSEQFIAALVFYETESCYMPAIISVIAAMAGVDSIQKERTGSLYIAVVFMKNLGAIVAGPIVSSLLRVGMRLGGDWVGLPFFVEGGIQLITIAIVFSISESRYRNLQKQQDGEDEDTAESN</sequence>
<dbReference type="Proteomes" id="UP001148737">
    <property type="component" value="Unassembled WGS sequence"/>
</dbReference>
<accession>A0ACC1R8A2</accession>
<comment type="caution">
    <text evidence="1">The sequence shown here is derived from an EMBL/GenBank/DDBJ whole genome shotgun (WGS) entry which is preliminary data.</text>
</comment>
<proteinExistence type="predicted"/>
<organism evidence="1 2">
    <name type="scientific">Lecanicillium saksenae</name>
    <dbReference type="NCBI Taxonomy" id="468837"/>
    <lineage>
        <taxon>Eukaryota</taxon>
        <taxon>Fungi</taxon>
        <taxon>Dikarya</taxon>
        <taxon>Ascomycota</taxon>
        <taxon>Pezizomycotina</taxon>
        <taxon>Sordariomycetes</taxon>
        <taxon>Hypocreomycetidae</taxon>
        <taxon>Hypocreales</taxon>
        <taxon>Cordycipitaceae</taxon>
        <taxon>Lecanicillium</taxon>
    </lineage>
</organism>
<dbReference type="EMBL" id="JANAKD010000045">
    <property type="protein sequence ID" value="KAJ3498540.1"/>
    <property type="molecule type" value="Genomic_DNA"/>
</dbReference>
<gene>
    <name evidence="1" type="ORF">NLG97_g1033</name>
</gene>
<reference evidence="1" key="1">
    <citation type="submission" date="2022-07" db="EMBL/GenBank/DDBJ databases">
        <title>Genome Sequence of Lecanicillium saksenae.</title>
        <authorList>
            <person name="Buettner E."/>
        </authorList>
    </citation>
    <scope>NUCLEOTIDE SEQUENCE</scope>
    <source>
        <strain evidence="1">VT-O1</strain>
    </source>
</reference>
<protein>
    <submittedName>
        <fullName evidence="1">Uncharacterized protein</fullName>
    </submittedName>
</protein>
<evidence type="ECO:0000313" key="1">
    <source>
        <dbReference type="EMBL" id="KAJ3498540.1"/>
    </source>
</evidence>
<keyword evidence="2" id="KW-1185">Reference proteome</keyword>
<evidence type="ECO:0000313" key="2">
    <source>
        <dbReference type="Proteomes" id="UP001148737"/>
    </source>
</evidence>
<name>A0ACC1R8A2_9HYPO</name>